<evidence type="ECO:0000256" key="2">
    <source>
        <dbReference type="ARBA" id="ARBA00022485"/>
    </source>
</evidence>
<dbReference type="InterPro" id="IPR013785">
    <property type="entry name" value="Aldolase_TIM"/>
</dbReference>
<keyword evidence="7" id="KW-0411">Iron-sulfur</keyword>
<dbReference type="InterPro" id="IPR058240">
    <property type="entry name" value="rSAM_sf"/>
</dbReference>
<dbReference type="CDD" id="cd01335">
    <property type="entry name" value="Radical_SAM"/>
    <property type="match status" value="1"/>
</dbReference>
<dbReference type="GO" id="GO:0051539">
    <property type="term" value="F:4 iron, 4 sulfur cluster binding"/>
    <property type="evidence" value="ECO:0007669"/>
    <property type="project" value="UniProtKB-KW"/>
</dbReference>
<name>A0A1G2FIM3_9BACT</name>
<evidence type="ECO:0000256" key="7">
    <source>
        <dbReference type="ARBA" id="ARBA00023014"/>
    </source>
</evidence>
<keyword evidence="2" id="KW-0004">4Fe-4S</keyword>
<evidence type="ECO:0000256" key="3">
    <source>
        <dbReference type="ARBA" id="ARBA00022691"/>
    </source>
</evidence>
<dbReference type="SFLD" id="SFLDS00029">
    <property type="entry name" value="Radical_SAM"/>
    <property type="match status" value="1"/>
</dbReference>
<dbReference type="STRING" id="1802000.A3A94_03225"/>
<keyword evidence="3" id="KW-0949">S-adenosyl-L-methionine</keyword>
<reference evidence="9 10" key="1">
    <citation type="journal article" date="2016" name="Nat. Commun.">
        <title>Thousands of microbial genomes shed light on interconnected biogeochemical processes in an aquifer system.</title>
        <authorList>
            <person name="Anantharaman K."/>
            <person name="Brown C.T."/>
            <person name="Hug L.A."/>
            <person name="Sharon I."/>
            <person name="Castelle C.J."/>
            <person name="Probst A.J."/>
            <person name="Thomas B.C."/>
            <person name="Singh A."/>
            <person name="Wilkins M.J."/>
            <person name="Karaoz U."/>
            <person name="Brodie E.L."/>
            <person name="Williams K.H."/>
            <person name="Hubbard S.S."/>
            <person name="Banfield J.F."/>
        </authorList>
    </citation>
    <scope>NUCLEOTIDE SEQUENCE [LARGE SCALE GENOMIC DNA]</scope>
</reference>
<evidence type="ECO:0000259" key="8">
    <source>
        <dbReference type="PROSITE" id="PS51918"/>
    </source>
</evidence>
<dbReference type="PANTHER" id="PTHR11228">
    <property type="entry name" value="RADICAL SAM DOMAIN PROTEIN"/>
    <property type="match status" value="1"/>
</dbReference>
<evidence type="ECO:0000256" key="5">
    <source>
        <dbReference type="ARBA" id="ARBA00023002"/>
    </source>
</evidence>
<dbReference type="InterPro" id="IPR000385">
    <property type="entry name" value="MoaA_NifB_PqqE_Fe-S-bd_CS"/>
</dbReference>
<evidence type="ECO:0000256" key="6">
    <source>
        <dbReference type="ARBA" id="ARBA00023004"/>
    </source>
</evidence>
<evidence type="ECO:0000256" key="4">
    <source>
        <dbReference type="ARBA" id="ARBA00022723"/>
    </source>
</evidence>
<dbReference type="EMBL" id="MHNE01000030">
    <property type="protein sequence ID" value="OGZ37929.1"/>
    <property type="molecule type" value="Genomic_DNA"/>
</dbReference>
<dbReference type="AlphaFoldDB" id="A0A1G2FIM3"/>
<dbReference type="InterPro" id="IPR050377">
    <property type="entry name" value="Radical_SAM_PqqE_MftC-like"/>
</dbReference>
<dbReference type="PROSITE" id="PS01305">
    <property type="entry name" value="MOAA_NIFB_PQQE"/>
    <property type="match status" value="1"/>
</dbReference>
<dbReference type="GO" id="GO:0046872">
    <property type="term" value="F:metal ion binding"/>
    <property type="evidence" value="ECO:0007669"/>
    <property type="project" value="UniProtKB-KW"/>
</dbReference>
<keyword evidence="4" id="KW-0479">Metal-binding</keyword>
<comment type="caution">
    <text evidence="9">The sequence shown here is derived from an EMBL/GenBank/DDBJ whole genome shotgun (WGS) entry which is preliminary data.</text>
</comment>
<keyword evidence="6" id="KW-0408">Iron</keyword>
<evidence type="ECO:0000313" key="10">
    <source>
        <dbReference type="Proteomes" id="UP000178787"/>
    </source>
</evidence>
<accession>A0A1G2FIM3</accession>
<comment type="cofactor">
    <cofactor evidence="1">
        <name>[4Fe-4S] cluster</name>
        <dbReference type="ChEBI" id="CHEBI:49883"/>
    </cofactor>
</comment>
<dbReference type="Proteomes" id="UP000178787">
    <property type="component" value="Unassembled WGS sequence"/>
</dbReference>
<dbReference type="SFLD" id="SFLDG01067">
    <property type="entry name" value="SPASM/twitch_domain_containing"/>
    <property type="match status" value="1"/>
</dbReference>
<dbReference type="SUPFAM" id="SSF102114">
    <property type="entry name" value="Radical SAM enzymes"/>
    <property type="match status" value="1"/>
</dbReference>
<dbReference type="GO" id="GO:0016491">
    <property type="term" value="F:oxidoreductase activity"/>
    <property type="evidence" value="ECO:0007669"/>
    <property type="project" value="UniProtKB-KW"/>
</dbReference>
<sequence>MEKISRKYIPNKFGDKFSIIKESRSFKEFYSLWENTKNKKPFMLGRLRVVITNFCNLNCAYCFNEGVKKNANFINPADLDFILKSINRKIKDIKITGGEPLLHPQIKEVIDICCKYKNTSITTNGLLLKKFTAVLNKSKIDYIRLTLDRPYFENFRGGMIDSNKFNLIKGGIKSMAKPVAVNMVITKNNINDIDNMITFCENMGIKKLSLISLIKFNKYIDSVYVSPLKIEEKLNKMSNSHKVVSNSRKSYQLKNIIVDLVWQYCTLGCNICKTDGFIRVTTDNKFKYCLGEKTEISFKKELNDRDSKGLMNKFDNAISKLGDFSN</sequence>
<protein>
    <recommendedName>
        <fullName evidence="8">Radical SAM core domain-containing protein</fullName>
    </recommendedName>
</protein>
<evidence type="ECO:0000256" key="1">
    <source>
        <dbReference type="ARBA" id="ARBA00001966"/>
    </source>
</evidence>
<dbReference type="PROSITE" id="PS51918">
    <property type="entry name" value="RADICAL_SAM"/>
    <property type="match status" value="1"/>
</dbReference>
<evidence type="ECO:0000313" key="9">
    <source>
        <dbReference type="EMBL" id="OGZ37929.1"/>
    </source>
</evidence>
<dbReference type="Pfam" id="PF04055">
    <property type="entry name" value="Radical_SAM"/>
    <property type="match status" value="1"/>
</dbReference>
<organism evidence="9 10">
    <name type="scientific">Candidatus Portnoybacteria bacterium RIFCSPLOWO2_01_FULL_43_11</name>
    <dbReference type="NCBI Taxonomy" id="1802000"/>
    <lineage>
        <taxon>Bacteria</taxon>
        <taxon>Candidatus Portnoyibacteriota</taxon>
    </lineage>
</organism>
<gene>
    <name evidence="9" type="ORF">A3A94_03225</name>
</gene>
<feature type="domain" description="Radical SAM core" evidence="8">
    <location>
        <begin position="41"/>
        <end position="254"/>
    </location>
</feature>
<proteinExistence type="predicted"/>
<dbReference type="Gene3D" id="3.20.20.70">
    <property type="entry name" value="Aldolase class I"/>
    <property type="match status" value="1"/>
</dbReference>
<keyword evidence="5" id="KW-0560">Oxidoreductase</keyword>
<dbReference type="InterPro" id="IPR007197">
    <property type="entry name" value="rSAM"/>
</dbReference>
<dbReference type="PANTHER" id="PTHR11228:SF7">
    <property type="entry name" value="PQQA PEPTIDE CYCLASE"/>
    <property type="match status" value="1"/>
</dbReference>